<dbReference type="Pfam" id="PF12741">
    <property type="entry name" value="SusD-like"/>
    <property type="match status" value="1"/>
</dbReference>
<name>A0A940DTG6_9BACT</name>
<reference evidence="2" key="2">
    <citation type="journal article" date="2021" name="PeerJ">
        <title>Extensive microbial diversity within the chicken gut microbiome revealed by metagenomics and culture.</title>
        <authorList>
            <person name="Gilroy R."/>
            <person name="Ravi A."/>
            <person name="Getino M."/>
            <person name="Pursley I."/>
            <person name="Horton D.L."/>
            <person name="Alikhan N.F."/>
            <person name="Baker D."/>
            <person name="Gharbi K."/>
            <person name="Hall N."/>
            <person name="Watson M."/>
            <person name="Adriaenssens E.M."/>
            <person name="Foster-Nyarko E."/>
            <person name="Jarju S."/>
            <person name="Secka A."/>
            <person name="Antonio M."/>
            <person name="Oren A."/>
            <person name="Chaudhuri R.R."/>
            <person name="La Ragione R."/>
            <person name="Hildebrand F."/>
            <person name="Pallen M.J."/>
        </authorList>
    </citation>
    <scope>NUCLEOTIDE SEQUENCE</scope>
    <source>
        <strain evidence="2">G3-8215</strain>
    </source>
</reference>
<dbReference type="EMBL" id="JADILV010000085">
    <property type="protein sequence ID" value="MBO8484784.1"/>
    <property type="molecule type" value="Genomic_DNA"/>
</dbReference>
<accession>A0A940DTG6</accession>
<organism evidence="2 3">
    <name type="scientific">Candidatus Cryptobacteroides avicola</name>
    <dbReference type="NCBI Taxonomy" id="2840757"/>
    <lineage>
        <taxon>Bacteria</taxon>
        <taxon>Pseudomonadati</taxon>
        <taxon>Bacteroidota</taxon>
        <taxon>Bacteroidia</taxon>
        <taxon>Bacteroidales</taxon>
        <taxon>Candidatus Cryptobacteroides</taxon>
    </lineage>
</organism>
<proteinExistence type="predicted"/>
<protein>
    <submittedName>
        <fullName evidence="2">SusD/RagB family nutrient-binding outer membrane lipoprotein</fullName>
    </submittedName>
</protein>
<evidence type="ECO:0000313" key="3">
    <source>
        <dbReference type="Proteomes" id="UP000725002"/>
    </source>
</evidence>
<reference evidence="2" key="1">
    <citation type="submission" date="2020-10" db="EMBL/GenBank/DDBJ databases">
        <authorList>
            <person name="Gilroy R."/>
        </authorList>
    </citation>
    <scope>NUCLEOTIDE SEQUENCE</scope>
    <source>
        <strain evidence="2">G3-8215</strain>
    </source>
</reference>
<evidence type="ECO:0000313" key="2">
    <source>
        <dbReference type="EMBL" id="MBO8484784.1"/>
    </source>
</evidence>
<dbReference type="InterPro" id="IPR011990">
    <property type="entry name" value="TPR-like_helical_dom_sf"/>
</dbReference>
<keyword evidence="2" id="KW-0449">Lipoprotein</keyword>
<dbReference type="Proteomes" id="UP000725002">
    <property type="component" value="Unassembled WGS sequence"/>
</dbReference>
<dbReference type="Gene3D" id="1.25.40.390">
    <property type="match status" value="1"/>
</dbReference>
<gene>
    <name evidence="2" type="ORF">IAB75_11855</name>
</gene>
<dbReference type="InterPro" id="IPR024302">
    <property type="entry name" value="SusD-like"/>
</dbReference>
<keyword evidence="1" id="KW-0732">Signal</keyword>
<evidence type="ECO:0000256" key="1">
    <source>
        <dbReference type="SAM" id="SignalP"/>
    </source>
</evidence>
<dbReference type="CDD" id="cd08977">
    <property type="entry name" value="SusD"/>
    <property type="match status" value="1"/>
</dbReference>
<dbReference type="AlphaFoldDB" id="A0A940DTG6"/>
<sequence>MFFSRINKLLAVAAIAVCGASCTAGYLEINSNPYGVTDDEMQRDGYAVRAALIGIANGVISPDVNTTQFTDCLLGGTQGGYLADANANFRNTISNYNPTDDWTNVFMKSPYVIPVIYSNYRQLHQVTDDPVILAVGDIIKVAAMHRVTDTYGPIPYSKIGQNGEINVPYDSQQDVYKKMFEELDAAVAALIPNRTNNFAASADVIYGGNVEKWIKFANSLKLRLAMRIVYADPDLAKQMAESAVSNEVGVMASNDDNAMFASWGTSGNPINVSVEYNMVTRHEDGTACVTESGDSHTAADIVCYMNGYNDPRREFYFTQSEWDGREYVGMRRGIVIPDQASVGHRFSGVRIGLTDPVCWMNAAEVAFLKAEAVAVFNFNMGTDARAAYEEGIRLSFEQWGAGDASSYMADATSVPETYTDPAGSNTYEGTLSTITVAWDENATTEQKQERIITQKWIANWLLGNEAWSDWRRTGYPRLIPVTESGNYSAGRVNSTSGARRMEYPDDEAISNSENYSYAVSSLLGEGGDNMSTRLWFDCKPDNPAYNR</sequence>
<dbReference type="SUPFAM" id="SSF48452">
    <property type="entry name" value="TPR-like"/>
    <property type="match status" value="1"/>
</dbReference>
<comment type="caution">
    <text evidence="2">The sequence shown here is derived from an EMBL/GenBank/DDBJ whole genome shotgun (WGS) entry which is preliminary data.</text>
</comment>
<feature type="signal peptide" evidence="1">
    <location>
        <begin position="1"/>
        <end position="24"/>
    </location>
</feature>
<feature type="chain" id="PRO_5037404657" evidence="1">
    <location>
        <begin position="25"/>
        <end position="547"/>
    </location>
</feature>